<gene>
    <name evidence="1" type="ORF">GKE97_25920</name>
</gene>
<proteinExistence type="predicted"/>
<protein>
    <submittedName>
        <fullName evidence="1">Uncharacterized protein</fullName>
    </submittedName>
</protein>
<dbReference type="EMBL" id="WKPR01000057">
    <property type="protein sequence ID" value="MSB22896.1"/>
    <property type="molecule type" value="Genomic_DNA"/>
</dbReference>
<dbReference type="Proteomes" id="UP000434475">
    <property type="component" value="Unassembled WGS sequence"/>
</dbReference>
<name>A0A6I2RCG1_FLAPL</name>
<evidence type="ECO:0000313" key="1">
    <source>
        <dbReference type="EMBL" id="MSB22896.1"/>
    </source>
</evidence>
<dbReference type="AlphaFoldDB" id="A0A6I2RCG1"/>
<organism evidence="1 2">
    <name type="scientific">Flavonifractor plautii</name>
    <name type="common">Fusobacterium plautii</name>
    <dbReference type="NCBI Taxonomy" id="292800"/>
    <lineage>
        <taxon>Bacteria</taxon>
        <taxon>Bacillati</taxon>
        <taxon>Bacillota</taxon>
        <taxon>Clostridia</taxon>
        <taxon>Eubacteriales</taxon>
        <taxon>Oscillospiraceae</taxon>
        <taxon>Flavonifractor</taxon>
    </lineage>
</organism>
<evidence type="ECO:0000313" key="2">
    <source>
        <dbReference type="Proteomes" id="UP000434475"/>
    </source>
</evidence>
<sequence>MQNILEQLKAVRYSATMLLHARPGIRLVAVQVSNGPVWYDYEIRPVRRQITKVEMDKDGLTVSTGSENFLLTEDGELVGLCNAIAGREVKLIFDPAQVMPEAEALKAAILTNYKSVRRVSISPDCRTAGKSEG</sequence>
<reference evidence="1 2" key="1">
    <citation type="journal article" date="2019" name="Nat. Med.">
        <title>A library of human gut bacterial isolates paired with longitudinal multiomics data enables mechanistic microbiome research.</title>
        <authorList>
            <person name="Poyet M."/>
            <person name="Groussin M."/>
            <person name="Gibbons S.M."/>
            <person name="Avila-Pacheco J."/>
            <person name="Jiang X."/>
            <person name="Kearney S.M."/>
            <person name="Perrotta A.R."/>
            <person name="Berdy B."/>
            <person name="Zhao S."/>
            <person name="Lieberman T.D."/>
            <person name="Swanson P.K."/>
            <person name="Smith M."/>
            <person name="Roesemann S."/>
            <person name="Alexander J.E."/>
            <person name="Rich S.A."/>
            <person name="Livny J."/>
            <person name="Vlamakis H."/>
            <person name="Clish C."/>
            <person name="Bullock K."/>
            <person name="Deik A."/>
            <person name="Scott J."/>
            <person name="Pierce K.A."/>
            <person name="Xavier R.J."/>
            <person name="Alm E.J."/>
        </authorList>
    </citation>
    <scope>NUCLEOTIDE SEQUENCE [LARGE SCALE GENOMIC DNA]</scope>
    <source>
        <strain evidence="1 2">BIOML-A2</strain>
    </source>
</reference>
<dbReference type="RefSeq" id="WP_108981719.1">
    <property type="nucleotide sequence ID" value="NZ_JAQLWY010000015.1"/>
</dbReference>
<comment type="caution">
    <text evidence="1">The sequence shown here is derived from an EMBL/GenBank/DDBJ whole genome shotgun (WGS) entry which is preliminary data.</text>
</comment>
<accession>A0A6I2RCG1</accession>